<comment type="caution">
    <text evidence="3">The sequence shown here is derived from an EMBL/GenBank/DDBJ whole genome shotgun (WGS) entry which is preliminary data.</text>
</comment>
<dbReference type="SUPFAM" id="SSF53756">
    <property type="entry name" value="UDP-Glycosyltransferase/glycogen phosphorylase"/>
    <property type="match status" value="1"/>
</dbReference>
<name>A0A3E4GSC9_9FIRM</name>
<evidence type="ECO:0000259" key="1">
    <source>
        <dbReference type="Pfam" id="PF00534"/>
    </source>
</evidence>
<evidence type="ECO:0000313" key="3">
    <source>
        <dbReference type="EMBL" id="RGJ25008.1"/>
    </source>
</evidence>
<evidence type="ECO:0000259" key="2">
    <source>
        <dbReference type="Pfam" id="PF13439"/>
    </source>
</evidence>
<dbReference type="CDD" id="cd03801">
    <property type="entry name" value="GT4_PimA-like"/>
    <property type="match status" value="1"/>
</dbReference>
<dbReference type="AlphaFoldDB" id="A0A3E4GSC9"/>
<sequence length="375" mass="42885">MEKITMKILNVFYSFKQGGVERLGIAIANQLANYRDVESDVCIISKEYSEELLSEFLKTVKVFKLESKRKLRKLQYVRQLIRIIKENEIDVVHVHQGNLMPFFLLIKTACPEVTFYFTVHDTYIFSSDLNEMDRKIANLICKRIIAISDGVVKDIRSCGVKKEKVKRIYNGINFDKFKMVERKDRKEPFKIINVARFYPQKKGQDVLIKATAILKERGYRIKTIFAGDEPQGVNGEMNRMKELAKAIGVLDNVVFLGNIQDVNKELEQADIFCIPSNYEGFGISAVEAMATGLPCVASNIAGLNEVVDDSRVGKLFEVGNEIDLANKLEEVITHIDQYNSSVISSYARKRFSIQNMCEILLEVYGKRENETRTTD</sequence>
<proteinExistence type="predicted"/>
<reference evidence="3 4" key="1">
    <citation type="submission" date="2018-08" db="EMBL/GenBank/DDBJ databases">
        <title>A genome reference for cultivated species of the human gut microbiota.</title>
        <authorList>
            <person name="Zou Y."/>
            <person name="Xue W."/>
            <person name="Luo G."/>
        </authorList>
    </citation>
    <scope>NUCLEOTIDE SEQUENCE [LARGE SCALE GENOMIC DNA]</scope>
    <source>
        <strain evidence="3 4">TM07-19</strain>
    </source>
</reference>
<keyword evidence="3" id="KW-0808">Transferase</keyword>
<protein>
    <submittedName>
        <fullName evidence="3">Glycosyltransferase family 1 protein</fullName>
    </submittedName>
</protein>
<feature type="domain" description="Glycosyl transferase family 1" evidence="1">
    <location>
        <begin position="183"/>
        <end position="335"/>
    </location>
</feature>
<dbReference type="Proteomes" id="UP000260655">
    <property type="component" value="Unassembled WGS sequence"/>
</dbReference>
<gene>
    <name evidence="3" type="ORF">DXD67_04485</name>
</gene>
<dbReference type="Gene3D" id="3.40.50.2000">
    <property type="entry name" value="Glycogen Phosphorylase B"/>
    <property type="match status" value="2"/>
</dbReference>
<dbReference type="Pfam" id="PF00534">
    <property type="entry name" value="Glycos_transf_1"/>
    <property type="match status" value="1"/>
</dbReference>
<dbReference type="Pfam" id="PF13439">
    <property type="entry name" value="Glyco_transf_4"/>
    <property type="match status" value="1"/>
</dbReference>
<dbReference type="InterPro" id="IPR001296">
    <property type="entry name" value="Glyco_trans_1"/>
</dbReference>
<dbReference type="GO" id="GO:0016757">
    <property type="term" value="F:glycosyltransferase activity"/>
    <property type="evidence" value="ECO:0007669"/>
    <property type="project" value="InterPro"/>
</dbReference>
<accession>A0A3E4GSC9</accession>
<evidence type="ECO:0000313" key="4">
    <source>
        <dbReference type="Proteomes" id="UP000260655"/>
    </source>
</evidence>
<dbReference type="InterPro" id="IPR028098">
    <property type="entry name" value="Glyco_trans_4-like_N"/>
</dbReference>
<organism evidence="3 4">
    <name type="scientific">Coprococcus comes</name>
    <dbReference type="NCBI Taxonomy" id="410072"/>
    <lineage>
        <taxon>Bacteria</taxon>
        <taxon>Bacillati</taxon>
        <taxon>Bacillota</taxon>
        <taxon>Clostridia</taxon>
        <taxon>Lachnospirales</taxon>
        <taxon>Lachnospiraceae</taxon>
        <taxon>Coprococcus</taxon>
    </lineage>
</organism>
<dbReference type="PANTHER" id="PTHR12526:SF630">
    <property type="entry name" value="GLYCOSYLTRANSFERASE"/>
    <property type="match status" value="1"/>
</dbReference>
<dbReference type="EMBL" id="QSOV01000003">
    <property type="protein sequence ID" value="RGJ25008.1"/>
    <property type="molecule type" value="Genomic_DNA"/>
</dbReference>
<feature type="domain" description="Glycosyltransferase subfamily 4-like N-terminal" evidence="2">
    <location>
        <begin position="18"/>
        <end position="175"/>
    </location>
</feature>
<dbReference type="PANTHER" id="PTHR12526">
    <property type="entry name" value="GLYCOSYLTRANSFERASE"/>
    <property type="match status" value="1"/>
</dbReference>